<comment type="catalytic activity">
    <reaction evidence="1">
        <text>glyoxal + H2O = glycolate + H(+)</text>
        <dbReference type="Rhea" id="RHEA:51672"/>
        <dbReference type="ChEBI" id="CHEBI:15377"/>
        <dbReference type="ChEBI" id="CHEBI:15378"/>
        <dbReference type="ChEBI" id="CHEBI:29805"/>
        <dbReference type="ChEBI" id="CHEBI:34779"/>
    </reaction>
</comment>
<dbReference type="EMBL" id="JQED01000005">
    <property type="protein sequence ID" value="KGJ94348.1"/>
    <property type="molecule type" value="Genomic_DNA"/>
</dbReference>
<dbReference type="AlphaFoldDB" id="A0A099KXH1"/>
<dbReference type="PIRSF" id="PIRSF006320">
    <property type="entry name" value="Elb2"/>
    <property type="match status" value="1"/>
</dbReference>
<dbReference type="InterPro" id="IPR029062">
    <property type="entry name" value="Class_I_gatase-like"/>
</dbReference>
<dbReference type="GO" id="GO:0016829">
    <property type="term" value="F:lyase activity"/>
    <property type="evidence" value="ECO:0007669"/>
    <property type="project" value="UniProtKB-UniRule"/>
</dbReference>
<evidence type="ECO:0000313" key="3">
    <source>
        <dbReference type="Proteomes" id="UP000029843"/>
    </source>
</evidence>
<reference evidence="2 3" key="1">
    <citation type="submission" date="2014-08" db="EMBL/GenBank/DDBJ databases">
        <title>Genomic and Phenotypic Diversity of Colwellia psychrerythraea strains from Disparate Marine Basins.</title>
        <authorList>
            <person name="Techtmann S.M."/>
            <person name="Stelling S.C."/>
            <person name="Utturkar S.M."/>
            <person name="Alshibli N."/>
            <person name="Harris A."/>
            <person name="Brown S.D."/>
            <person name="Hazen T.C."/>
        </authorList>
    </citation>
    <scope>NUCLEOTIDE SEQUENCE [LARGE SCALE GENOMIC DNA]</scope>
    <source>
        <strain evidence="2 3">ND2E</strain>
    </source>
</reference>
<comment type="function">
    <text evidence="1">Displays glyoxalase activity, catalyzing the conversion of glyoxal to glycolate.</text>
</comment>
<dbReference type="NCBIfam" id="NF008747">
    <property type="entry name" value="PRK11780.1"/>
    <property type="match status" value="1"/>
</dbReference>
<dbReference type="RefSeq" id="WP_033092324.1">
    <property type="nucleotide sequence ID" value="NZ_JQED01000005.1"/>
</dbReference>
<comment type="similarity">
    <text evidence="1">Belongs to the peptidase C56 family.</text>
</comment>
<dbReference type="OrthoDB" id="5605062at2"/>
<dbReference type="InterPro" id="IPR026041">
    <property type="entry name" value="ElbB"/>
</dbReference>
<dbReference type="PANTHER" id="PTHR10224">
    <property type="entry name" value="ES1 PROTEIN HOMOLOG, MITOCHONDRIAL"/>
    <property type="match status" value="1"/>
</dbReference>
<dbReference type="PATRIC" id="fig|28229.4.peg.540"/>
<accession>A0A099KXH1</accession>
<evidence type="ECO:0000313" key="2">
    <source>
        <dbReference type="EMBL" id="KGJ94348.1"/>
    </source>
</evidence>
<keyword evidence="1" id="KW-0456">Lyase</keyword>
<sequence length="218" mass="23108">MKNIAVILSGCGVYDGSEIQEAVLTLLAISQQGATYRCFAPNIAQHHVINHLTGEVSENESRNVLVEAARIGRGDVEDLTELNEKEFDAIIFVGGFGAAKNLSSFALNNDDYSVNEQVLTAAKAFAKVEKPAGFMCIAPALLPLIYPAGVKGTIGKDTATAKLISAKGLAHIDCDVADVVIDEAHKIVTTPAYMLAESISKAAVGINKLVKYVLAFSQ</sequence>
<gene>
    <name evidence="2" type="ORF">ND2E_1537</name>
</gene>
<organism evidence="2 3">
    <name type="scientific">Colwellia psychrerythraea</name>
    <name type="common">Vibrio psychroerythus</name>
    <dbReference type="NCBI Taxonomy" id="28229"/>
    <lineage>
        <taxon>Bacteria</taxon>
        <taxon>Pseudomonadati</taxon>
        <taxon>Pseudomonadota</taxon>
        <taxon>Gammaproteobacteria</taxon>
        <taxon>Alteromonadales</taxon>
        <taxon>Colwelliaceae</taxon>
        <taxon>Colwellia</taxon>
    </lineage>
</organism>
<evidence type="ECO:0000256" key="1">
    <source>
        <dbReference type="PIRNR" id="PIRNR006320"/>
    </source>
</evidence>
<protein>
    <recommendedName>
        <fullName evidence="1">Glyoxalase</fullName>
    </recommendedName>
</protein>
<proteinExistence type="inferred from homology"/>
<dbReference type="Gene3D" id="3.40.50.880">
    <property type="match status" value="1"/>
</dbReference>
<name>A0A099KXH1_COLPS</name>
<dbReference type="CDD" id="cd03133">
    <property type="entry name" value="GATase1_ES1"/>
    <property type="match status" value="1"/>
</dbReference>
<dbReference type="SUPFAM" id="SSF52317">
    <property type="entry name" value="Class I glutamine amidotransferase-like"/>
    <property type="match status" value="1"/>
</dbReference>
<comment type="caution">
    <text evidence="2">The sequence shown here is derived from an EMBL/GenBank/DDBJ whole genome shotgun (WGS) entry which is preliminary data.</text>
</comment>
<dbReference type="PANTHER" id="PTHR10224:SF12">
    <property type="entry name" value="GLYOXALASE ELBB"/>
    <property type="match status" value="1"/>
</dbReference>
<dbReference type="Proteomes" id="UP000029843">
    <property type="component" value="Unassembled WGS sequence"/>
</dbReference>